<dbReference type="EMBL" id="QJJQ01000014">
    <property type="protein sequence ID" value="PXW83852.1"/>
    <property type="molecule type" value="Genomic_DNA"/>
</dbReference>
<dbReference type="Gene3D" id="3.40.630.30">
    <property type="match status" value="1"/>
</dbReference>
<sequence length="169" mass="19101">MKIREAVSTDAKGIAIVQVDSWRTTYKGIVPDKYLEKLSYSDREKVWQQAISKGKMYVADVKGKIVGFVIGGKERSGNYPSYGGEVYAIYLLEEYQGKGIGTLLMKPIVTDFLHQQIDSMIVCVLKDNDSRFFYERLGAKQIDSIEIEIGGKKLTELVYGWENIDGILE</sequence>
<reference evidence="2 3" key="1">
    <citation type="submission" date="2018-05" db="EMBL/GenBank/DDBJ databases">
        <title>Genomic Encyclopedia of Type Strains, Phase IV (KMG-IV): sequencing the most valuable type-strain genomes for metagenomic binning, comparative biology and taxonomic classification.</title>
        <authorList>
            <person name="Goeker M."/>
        </authorList>
    </citation>
    <scope>NUCLEOTIDE SEQUENCE [LARGE SCALE GENOMIC DNA]</scope>
    <source>
        <strain evidence="2 3">DSM 28556</strain>
    </source>
</reference>
<evidence type="ECO:0000313" key="2">
    <source>
        <dbReference type="EMBL" id="PXW83852.1"/>
    </source>
</evidence>
<dbReference type="GO" id="GO:0016747">
    <property type="term" value="F:acyltransferase activity, transferring groups other than amino-acyl groups"/>
    <property type="evidence" value="ECO:0007669"/>
    <property type="project" value="InterPro"/>
</dbReference>
<organism evidence="2 3">
    <name type="scientific">Pseudogracilibacillus auburnensis</name>
    <dbReference type="NCBI Taxonomy" id="1494959"/>
    <lineage>
        <taxon>Bacteria</taxon>
        <taxon>Bacillati</taxon>
        <taxon>Bacillota</taxon>
        <taxon>Bacilli</taxon>
        <taxon>Bacillales</taxon>
        <taxon>Bacillaceae</taxon>
        <taxon>Pseudogracilibacillus</taxon>
    </lineage>
</organism>
<dbReference type="GO" id="GO:0005840">
    <property type="term" value="C:ribosome"/>
    <property type="evidence" value="ECO:0007669"/>
    <property type="project" value="UniProtKB-KW"/>
</dbReference>
<name>A0A2V3VPT5_9BACI</name>
<proteinExistence type="predicted"/>
<feature type="domain" description="N-acetyltransferase" evidence="1">
    <location>
        <begin position="1"/>
        <end position="164"/>
    </location>
</feature>
<dbReference type="Pfam" id="PF00583">
    <property type="entry name" value="Acetyltransf_1"/>
    <property type="match status" value="1"/>
</dbReference>
<dbReference type="CDD" id="cd04301">
    <property type="entry name" value="NAT_SF"/>
    <property type="match status" value="1"/>
</dbReference>
<keyword evidence="2" id="KW-0689">Ribosomal protein</keyword>
<dbReference type="RefSeq" id="WP_244916567.1">
    <property type="nucleotide sequence ID" value="NZ_JBHUHB010000001.1"/>
</dbReference>
<evidence type="ECO:0000313" key="3">
    <source>
        <dbReference type="Proteomes" id="UP000247978"/>
    </source>
</evidence>
<accession>A0A2V3VPT5</accession>
<dbReference type="AlphaFoldDB" id="A0A2V3VPT5"/>
<keyword evidence="3" id="KW-1185">Reference proteome</keyword>
<gene>
    <name evidence="2" type="ORF">DFR56_114137</name>
</gene>
<dbReference type="PROSITE" id="PS51186">
    <property type="entry name" value="GNAT"/>
    <property type="match status" value="1"/>
</dbReference>
<dbReference type="SUPFAM" id="SSF55729">
    <property type="entry name" value="Acyl-CoA N-acyltransferases (Nat)"/>
    <property type="match status" value="1"/>
</dbReference>
<comment type="caution">
    <text evidence="2">The sequence shown here is derived from an EMBL/GenBank/DDBJ whole genome shotgun (WGS) entry which is preliminary data.</text>
</comment>
<keyword evidence="2" id="KW-0687">Ribonucleoprotein</keyword>
<evidence type="ECO:0000259" key="1">
    <source>
        <dbReference type="PROSITE" id="PS51186"/>
    </source>
</evidence>
<dbReference type="InterPro" id="IPR016181">
    <property type="entry name" value="Acyl_CoA_acyltransferase"/>
</dbReference>
<dbReference type="InterPro" id="IPR000182">
    <property type="entry name" value="GNAT_dom"/>
</dbReference>
<dbReference type="Proteomes" id="UP000247978">
    <property type="component" value="Unassembled WGS sequence"/>
</dbReference>
<protein>
    <submittedName>
        <fullName evidence="2">Ribosomal protein S18 acetylase RimI-like enzyme</fullName>
    </submittedName>
</protein>